<organism evidence="1 2">
    <name type="scientific">Shiella aurantiaca</name>
    <dbReference type="NCBI Taxonomy" id="3058365"/>
    <lineage>
        <taxon>Bacteria</taxon>
        <taxon>Pseudomonadati</taxon>
        <taxon>Bacteroidota</taxon>
        <taxon>Cytophagia</taxon>
        <taxon>Cytophagales</taxon>
        <taxon>Shiellaceae</taxon>
        <taxon>Shiella</taxon>
    </lineage>
</organism>
<reference evidence="1" key="1">
    <citation type="submission" date="2023-06" db="EMBL/GenBank/DDBJ databases">
        <title>Cytophagales bacterium Strain LB-30, isolated from soil.</title>
        <authorList>
            <person name="Liu B."/>
        </authorList>
    </citation>
    <scope>NUCLEOTIDE SEQUENCE</scope>
    <source>
        <strain evidence="1">LB-30</strain>
    </source>
</reference>
<sequence>MESKLNHEAIEAYASTYSKRIIADFFIQHDKITGQQIVDLKGVKQVNLMVLKNLFQKWKKESDKWQSPYFNYENPEVKKALQAFMNTLSQHISVPKNHFEPLLKRAVEDTLLLIFSPYQFYSREINHVERTRLSIYDLKDTQRYIKVNKQLLEAFIKEFEQGEVKEMFNDEAFGVFNEVCEKLKATPEDFEPFLKQFNEVAKLSIEMIYFDCETDFEAEDYKKLNKPPLKETIAEAVAEQREVTQAPLHESLVANSKEGKNLLNTLEQKVVTGSIKKNISINQRFMFVKELFGGNNDAFNQAIDALDNLPSLQAAREYLNANCGASSWDTESEEVTEFMDLLEKKFA</sequence>
<name>A0ABT8F2J6_9BACT</name>
<evidence type="ECO:0000313" key="1">
    <source>
        <dbReference type="EMBL" id="MDN4164603.1"/>
    </source>
</evidence>
<evidence type="ECO:0000313" key="2">
    <source>
        <dbReference type="Proteomes" id="UP001168552"/>
    </source>
</evidence>
<protein>
    <recommendedName>
        <fullName evidence="3">DUF3150 domain-containing protein</fullName>
    </recommendedName>
</protein>
<comment type="caution">
    <text evidence="1">The sequence shown here is derived from an EMBL/GenBank/DDBJ whole genome shotgun (WGS) entry which is preliminary data.</text>
</comment>
<evidence type="ECO:0008006" key="3">
    <source>
        <dbReference type="Google" id="ProtNLM"/>
    </source>
</evidence>
<gene>
    <name evidence="1" type="ORF">QWY31_03765</name>
</gene>
<proteinExistence type="predicted"/>
<dbReference type="Proteomes" id="UP001168552">
    <property type="component" value="Unassembled WGS sequence"/>
</dbReference>
<accession>A0ABT8F2J6</accession>
<keyword evidence="2" id="KW-1185">Reference proteome</keyword>
<dbReference type="EMBL" id="JAUHJS010000002">
    <property type="protein sequence ID" value="MDN4164603.1"/>
    <property type="molecule type" value="Genomic_DNA"/>
</dbReference>
<dbReference type="RefSeq" id="WP_320003131.1">
    <property type="nucleotide sequence ID" value="NZ_JAUHJS010000002.1"/>
</dbReference>